<dbReference type="InterPro" id="IPR037734">
    <property type="entry name" value="Thylakoid_lumenal_17.9"/>
</dbReference>
<evidence type="ECO:0000313" key="1">
    <source>
        <dbReference type="EMBL" id="PRW56608.1"/>
    </source>
</evidence>
<dbReference type="Proteomes" id="UP000239899">
    <property type="component" value="Unassembled WGS sequence"/>
</dbReference>
<proteinExistence type="predicted"/>
<evidence type="ECO:0000313" key="2">
    <source>
        <dbReference type="Proteomes" id="UP000239899"/>
    </source>
</evidence>
<comment type="caution">
    <text evidence="1">The sequence shown here is derived from an EMBL/GenBank/DDBJ whole genome shotgun (WGS) entry which is preliminary data.</text>
</comment>
<reference evidence="1 2" key="1">
    <citation type="journal article" date="2018" name="Plant J.">
        <title>Genome sequences of Chlorella sorokiniana UTEX 1602 and Micractinium conductrix SAG 241.80: implications to maltose excretion by a green alga.</title>
        <authorList>
            <person name="Arriola M.B."/>
            <person name="Velmurugan N."/>
            <person name="Zhang Y."/>
            <person name="Plunkett M.H."/>
            <person name="Hondzo H."/>
            <person name="Barney B.M."/>
        </authorList>
    </citation>
    <scope>NUCLEOTIDE SEQUENCE [LARGE SCALE GENOMIC DNA]</scope>
    <source>
        <strain evidence="2">UTEX 1602</strain>
    </source>
</reference>
<dbReference type="OrthoDB" id="200029at2759"/>
<dbReference type="EMBL" id="LHPG02000008">
    <property type="protein sequence ID" value="PRW56608.1"/>
    <property type="molecule type" value="Genomic_DNA"/>
</dbReference>
<sequence length="126" mass="14354">MPAWEAPQGSPADAMQQFEAALRSVAPEARVVEAASSPGSEYRRFVVNDTLFDHDDIEVLIAQQQAPYETEPPLVTFRSMAAQVKYIWPIQQAVTDFGAQRQRLKEVRRRLGWRLLGCDLLECYEE</sequence>
<gene>
    <name evidence="1" type="ORF">C2E21_4809</name>
</gene>
<dbReference type="PANTHER" id="PTHR36783">
    <property type="entry name" value="THYLAKOID LUMENAL 17.9 KDA PROTEIN, CHLOROPLASTIC"/>
    <property type="match status" value="1"/>
</dbReference>
<name>A0A2P6TRC5_CHLSO</name>
<accession>A0A2P6TRC5</accession>
<protein>
    <submittedName>
        <fullName evidence="1">Thylakoid lumenal kDa</fullName>
    </submittedName>
</protein>
<dbReference type="PANTHER" id="PTHR36783:SF2">
    <property type="entry name" value="THYLAKOID LUMENAL 17.9 KDA PROTEIN, CHLOROPLASTIC"/>
    <property type="match status" value="1"/>
</dbReference>
<organism evidence="1 2">
    <name type="scientific">Chlorella sorokiniana</name>
    <name type="common">Freshwater green alga</name>
    <dbReference type="NCBI Taxonomy" id="3076"/>
    <lineage>
        <taxon>Eukaryota</taxon>
        <taxon>Viridiplantae</taxon>
        <taxon>Chlorophyta</taxon>
        <taxon>core chlorophytes</taxon>
        <taxon>Trebouxiophyceae</taxon>
        <taxon>Chlorellales</taxon>
        <taxon>Chlorellaceae</taxon>
        <taxon>Chlorella clade</taxon>
        <taxon>Chlorella</taxon>
    </lineage>
</organism>
<dbReference type="AlphaFoldDB" id="A0A2P6TRC5"/>
<keyword evidence="2" id="KW-1185">Reference proteome</keyword>